<proteinExistence type="predicted"/>
<keyword evidence="5" id="KW-1133">Transmembrane helix</keyword>
<feature type="transmembrane region" description="Helical" evidence="5">
    <location>
        <begin position="65"/>
        <end position="83"/>
    </location>
</feature>
<dbReference type="Gene3D" id="1.10.287.130">
    <property type="match status" value="1"/>
</dbReference>
<dbReference type="InterPro" id="IPR003661">
    <property type="entry name" value="HisK_dim/P_dom"/>
</dbReference>
<evidence type="ECO:0000256" key="1">
    <source>
        <dbReference type="ARBA" id="ARBA00000085"/>
    </source>
</evidence>
<dbReference type="AlphaFoldDB" id="A0A1H3XJV1"/>
<dbReference type="RefSeq" id="WP_093249599.1">
    <property type="nucleotide sequence ID" value="NZ_FNQM01000002.1"/>
</dbReference>
<keyword evidence="5" id="KW-0472">Membrane</keyword>
<dbReference type="PANTHER" id="PTHR43547">
    <property type="entry name" value="TWO-COMPONENT HISTIDINE KINASE"/>
    <property type="match status" value="1"/>
</dbReference>
<dbReference type="SUPFAM" id="SSF47384">
    <property type="entry name" value="Homodimeric domain of signal transducing histidine kinase"/>
    <property type="match status" value="1"/>
</dbReference>
<evidence type="ECO:0000259" key="6">
    <source>
        <dbReference type="PROSITE" id="PS50109"/>
    </source>
</evidence>
<evidence type="ECO:0000256" key="3">
    <source>
        <dbReference type="ARBA" id="ARBA00022553"/>
    </source>
</evidence>
<feature type="transmembrane region" description="Helical" evidence="5">
    <location>
        <begin position="258"/>
        <end position="277"/>
    </location>
</feature>
<feature type="domain" description="Histidine kinase" evidence="6">
    <location>
        <begin position="341"/>
        <end position="562"/>
    </location>
</feature>
<dbReference type="Gene3D" id="3.30.565.10">
    <property type="entry name" value="Histidine kinase-like ATPase, C-terminal domain"/>
    <property type="match status" value="1"/>
</dbReference>
<feature type="coiled-coil region" evidence="4">
    <location>
        <begin position="318"/>
        <end position="345"/>
    </location>
</feature>
<keyword evidence="7" id="KW-0808">Transferase</keyword>
<evidence type="ECO:0000256" key="4">
    <source>
        <dbReference type="SAM" id="Coils"/>
    </source>
</evidence>
<evidence type="ECO:0000313" key="8">
    <source>
        <dbReference type="Proteomes" id="UP000198703"/>
    </source>
</evidence>
<evidence type="ECO:0000313" key="7">
    <source>
        <dbReference type="EMBL" id="SDZ99619.1"/>
    </source>
</evidence>
<dbReference type="STRING" id="89524.SAMN05444370_102455"/>
<dbReference type="InterPro" id="IPR003594">
    <property type="entry name" value="HATPase_dom"/>
</dbReference>
<dbReference type="CDD" id="cd00082">
    <property type="entry name" value="HisKA"/>
    <property type="match status" value="1"/>
</dbReference>
<keyword evidence="8" id="KW-1185">Reference proteome</keyword>
<dbReference type="Pfam" id="PF02518">
    <property type="entry name" value="HATPase_c"/>
    <property type="match status" value="1"/>
</dbReference>
<keyword evidence="4" id="KW-0175">Coiled coil</keyword>
<dbReference type="InterPro" id="IPR005467">
    <property type="entry name" value="His_kinase_dom"/>
</dbReference>
<feature type="transmembrane region" description="Helical" evidence="5">
    <location>
        <begin position="230"/>
        <end position="251"/>
    </location>
</feature>
<reference evidence="7 8" key="1">
    <citation type="submission" date="2016-10" db="EMBL/GenBank/DDBJ databases">
        <authorList>
            <person name="de Groot N.N."/>
        </authorList>
    </citation>
    <scope>NUCLEOTIDE SEQUENCE [LARGE SCALE GENOMIC DNA]</scope>
    <source>
        <strain evidence="7 8">DSM 15345</strain>
    </source>
</reference>
<dbReference type="SUPFAM" id="SSF55874">
    <property type="entry name" value="ATPase domain of HSP90 chaperone/DNA topoisomerase II/histidine kinase"/>
    <property type="match status" value="1"/>
</dbReference>
<name>A0A1H3XJV1_9RHOB</name>
<accession>A0A1H3XJV1</accession>
<dbReference type="EMBL" id="FNQM01000002">
    <property type="protein sequence ID" value="SDZ99619.1"/>
    <property type="molecule type" value="Genomic_DNA"/>
</dbReference>
<dbReference type="SMART" id="SM00387">
    <property type="entry name" value="HATPase_c"/>
    <property type="match status" value="1"/>
</dbReference>
<dbReference type="Pfam" id="PF00512">
    <property type="entry name" value="HisKA"/>
    <property type="match status" value="1"/>
</dbReference>
<feature type="transmembrane region" description="Helical" evidence="5">
    <location>
        <begin position="165"/>
        <end position="186"/>
    </location>
</feature>
<dbReference type="OrthoDB" id="9795133at2"/>
<sequence length="562" mass="59496">MVATGRFAAHAGRRSSRLSLRRAATIAFWSLAWIALWHVASFLAVAYGISVWYPPAAISLLMTIRYGWSGAVGVFCATLLVSLDRFSASPGLHHVAASLAHVAAYAAAALFYRAAVERGRRSLRPRAVVALMGAALLGATLASALGNLNHHLESGGTHALNFRNLLGWTVGDFFGAMSICPFLLFLGTRLRASRGLWKGLARHVKASAAAFAIAVALAALFAMLSREEDVSFRLVTVVGVGVYSVVVASVLSPTSTLIYLFAVSTLSAAWLSTELAPAARLEFAVQIVTFLIASYATVALSMDRMRLRAAAAVRRVRIADLAGQRDALNRRIKTIEDEFAQLAHELKTPLGGIIGLLEIVEVGAAAERRGDAPAGAGQAQAARYFKHMRGCALYLNTLVDDAFDVARASRAGLEPTIAEFDVLDTLEDLALISQARGPSEMVIPDDLRASGAPVRSDRNRLLQILVNLLVNAMRYSDPRNSVKVACSVTREHVVISVANASSAVTADQLDRRIRGETGPAGGSQGLGIGLPLVGRLSASIGAKVSTAVAEGVVTISVSLPRA</sequence>
<dbReference type="InterPro" id="IPR036097">
    <property type="entry name" value="HisK_dim/P_sf"/>
</dbReference>
<dbReference type="GO" id="GO:0000155">
    <property type="term" value="F:phosphorelay sensor kinase activity"/>
    <property type="evidence" value="ECO:0007669"/>
    <property type="project" value="InterPro"/>
</dbReference>
<protein>
    <recommendedName>
        <fullName evidence="2">histidine kinase</fullName>
        <ecNumber evidence="2">2.7.13.3</ecNumber>
    </recommendedName>
</protein>
<feature type="transmembrane region" description="Helical" evidence="5">
    <location>
        <begin position="26"/>
        <end position="53"/>
    </location>
</feature>
<evidence type="ECO:0000256" key="5">
    <source>
        <dbReference type="SAM" id="Phobius"/>
    </source>
</evidence>
<keyword evidence="5" id="KW-0812">Transmembrane</keyword>
<organism evidence="7 8">
    <name type="scientific">Rubrimonas cliftonensis</name>
    <dbReference type="NCBI Taxonomy" id="89524"/>
    <lineage>
        <taxon>Bacteria</taxon>
        <taxon>Pseudomonadati</taxon>
        <taxon>Pseudomonadota</taxon>
        <taxon>Alphaproteobacteria</taxon>
        <taxon>Rhodobacterales</taxon>
        <taxon>Paracoccaceae</taxon>
        <taxon>Rubrimonas</taxon>
    </lineage>
</organism>
<feature type="transmembrane region" description="Helical" evidence="5">
    <location>
        <begin position="127"/>
        <end position="145"/>
    </location>
</feature>
<dbReference type="PROSITE" id="PS50109">
    <property type="entry name" value="HIS_KIN"/>
    <property type="match status" value="1"/>
</dbReference>
<keyword evidence="3" id="KW-0597">Phosphoprotein</keyword>
<dbReference type="InterPro" id="IPR036890">
    <property type="entry name" value="HATPase_C_sf"/>
</dbReference>
<feature type="transmembrane region" description="Helical" evidence="5">
    <location>
        <begin position="95"/>
        <end position="115"/>
    </location>
</feature>
<feature type="transmembrane region" description="Helical" evidence="5">
    <location>
        <begin position="283"/>
        <end position="302"/>
    </location>
</feature>
<evidence type="ECO:0000256" key="2">
    <source>
        <dbReference type="ARBA" id="ARBA00012438"/>
    </source>
</evidence>
<feature type="transmembrane region" description="Helical" evidence="5">
    <location>
        <begin position="206"/>
        <end position="224"/>
    </location>
</feature>
<comment type="catalytic activity">
    <reaction evidence="1">
        <text>ATP + protein L-histidine = ADP + protein N-phospho-L-histidine.</text>
        <dbReference type="EC" id="2.7.13.3"/>
    </reaction>
</comment>
<dbReference type="Proteomes" id="UP000198703">
    <property type="component" value="Unassembled WGS sequence"/>
</dbReference>
<gene>
    <name evidence="7" type="ORF">SAMN05444370_102455</name>
</gene>
<dbReference type="SMART" id="SM00388">
    <property type="entry name" value="HisKA"/>
    <property type="match status" value="1"/>
</dbReference>
<dbReference type="EC" id="2.7.13.3" evidence="2"/>
<keyword evidence="7" id="KW-0418">Kinase</keyword>
<dbReference type="PANTHER" id="PTHR43547:SF2">
    <property type="entry name" value="HYBRID SIGNAL TRANSDUCTION HISTIDINE KINASE C"/>
    <property type="match status" value="1"/>
</dbReference>